<dbReference type="PROSITE" id="PS00107">
    <property type="entry name" value="PROTEIN_KINASE_ATP"/>
    <property type="match status" value="1"/>
</dbReference>
<dbReference type="UniPathway" id="UPA00143"/>
<proteinExistence type="predicted"/>
<sequence>MANQLISKQPTPFEFVIYEGDADNMRTVVVTPNETNPWIDPSSLKLRHRIGRGLFGDIWLATHHRSAQDYDEYHEVAIKMLNLMKEDGVKAFLDRFANILPKCRAMKGVCWLHGISVIDGKISIVMKFYEGSVGDKMARSKGGKLLLPDVLRYGINLAQAILEFHSHENLVLNLKPSNFLLDENDQAILGDFGVPYLLLGLPLSNSDMSLTLGSPNYMAPEQWEPEVRGPVSWESDTWGYGCSILEMLTGDQPWCGRSVQQIYRSVVINQEKPQIPGGLPPEIENVLSGCFEFDFRNRPLMTDILQAFKSSQDAIMNDETAFTMRGKTNSGRPNQHCYSEWFLSKDSLQEGDTVRSRKAPISSKLENMLVPEGKVVGLEGSDGQDGYVLVKVHGIHDPLRMRKSTLERVTHGFTAGDWVRLREEQNQHSPVGILHSIHRDGTVAVGFIGLETLWKGQHSELQMVKPYHVGQFVRLKANVFSPRFEWEQKRGTWATGKIIHIYPNGCLAVNFPGRFPFGKNHERFLADPAEVEVVSFSSCQGVLKKYHHLEDIHWAVRPLLVALGLFTAMKVGLLVGKKIAKPKMTSEKYQGSITATDDQLTDGNAGKSQHSFPLLWPK</sequence>
<evidence type="ECO:0000256" key="3">
    <source>
        <dbReference type="SAM" id="Phobius"/>
    </source>
</evidence>
<dbReference type="KEGG" id="bvg:104884887"/>
<dbReference type="GO" id="GO:1904216">
    <property type="term" value="P:positive regulation of protein import into chloroplast stroma"/>
    <property type="evidence" value="ECO:0007669"/>
    <property type="project" value="EnsemblPlants"/>
</dbReference>
<dbReference type="InterPro" id="IPR000719">
    <property type="entry name" value="Prot_kinase_dom"/>
</dbReference>
<dbReference type="Gene3D" id="3.30.200.20">
    <property type="entry name" value="Phosphorylase Kinase, domain 1"/>
    <property type="match status" value="1"/>
</dbReference>
<feature type="binding site" evidence="1">
    <location>
        <position position="79"/>
    </location>
    <ligand>
        <name>ATP</name>
        <dbReference type="ChEBI" id="CHEBI:30616"/>
    </ligand>
</feature>
<dbReference type="Pfam" id="PF07714">
    <property type="entry name" value="PK_Tyr_Ser-Thr"/>
    <property type="match status" value="1"/>
</dbReference>
<dbReference type="AlphaFoldDB" id="A0A0J8B5A5"/>
<dbReference type="GO" id="GO:0010006">
    <property type="term" value="C:Toc complex"/>
    <property type="evidence" value="ECO:0007669"/>
    <property type="project" value="EnsemblPlants"/>
</dbReference>
<dbReference type="InterPro" id="IPR001245">
    <property type="entry name" value="Ser-Thr/Tyr_kinase_cat_dom"/>
</dbReference>
<dbReference type="CDD" id="cd14014">
    <property type="entry name" value="STKc_PknB_like"/>
    <property type="match status" value="1"/>
</dbReference>
<dbReference type="GO" id="GO:0009704">
    <property type="term" value="P:de-etiolation"/>
    <property type="evidence" value="ECO:0007669"/>
    <property type="project" value="EnsemblPlants"/>
</dbReference>
<keyword evidence="3" id="KW-0812">Transmembrane</keyword>
<evidence type="ECO:0000313" key="6">
    <source>
        <dbReference type="Proteomes" id="UP000035740"/>
    </source>
</evidence>
<feature type="transmembrane region" description="Helical" evidence="3">
    <location>
        <begin position="554"/>
        <end position="575"/>
    </location>
</feature>
<dbReference type="GO" id="GO:0045036">
    <property type="term" value="P:protein targeting to chloroplast"/>
    <property type="evidence" value="ECO:0007669"/>
    <property type="project" value="EnsemblPlants"/>
</dbReference>
<dbReference type="EMBL" id="KQ090578">
    <property type="protein sequence ID" value="KMS95048.1"/>
    <property type="molecule type" value="Genomic_DNA"/>
</dbReference>
<dbReference type="eggNOG" id="KOG0198">
    <property type="taxonomic scope" value="Eukaryota"/>
</dbReference>
<dbReference type="OrthoDB" id="4062651at2759"/>
<dbReference type="GO" id="GO:0005524">
    <property type="term" value="F:ATP binding"/>
    <property type="evidence" value="ECO:0007669"/>
    <property type="project" value="UniProtKB-UniRule"/>
</dbReference>
<dbReference type="Proteomes" id="UP000035740">
    <property type="component" value="Unassembled WGS sequence"/>
</dbReference>
<evidence type="ECO:0000256" key="1">
    <source>
        <dbReference type="PROSITE-ProRule" id="PRU10141"/>
    </source>
</evidence>
<keyword evidence="3" id="KW-1133">Transmembrane helix</keyword>
<accession>A0A0J8B5A5</accession>
<dbReference type="GO" id="GO:0016567">
    <property type="term" value="P:protein ubiquitination"/>
    <property type="evidence" value="ECO:0007669"/>
    <property type="project" value="UniProtKB-UniPathway"/>
</dbReference>
<feature type="compositionally biased region" description="Polar residues" evidence="2">
    <location>
        <begin position="593"/>
        <end position="611"/>
    </location>
</feature>
<feature type="domain" description="Protein kinase" evidence="4">
    <location>
        <begin position="44"/>
        <end position="315"/>
    </location>
</feature>
<feature type="region of interest" description="Disordered" evidence="2">
    <location>
        <begin position="593"/>
        <end position="618"/>
    </location>
</feature>
<dbReference type="GO" id="GO:0004674">
    <property type="term" value="F:protein serine/threonine kinase activity"/>
    <property type="evidence" value="ECO:0007669"/>
    <property type="project" value="EnsemblPlants"/>
</dbReference>
<dbReference type="SUPFAM" id="SSF56112">
    <property type="entry name" value="Protein kinase-like (PK-like)"/>
    <property type="match status" value="1"/>
</dbReference>
<keyword evidence="1" id="KW-0067">ATP-binding</keyword>
<name>A0A0J8B5A5_BETVV</name>
<dbReference type="PROSITE" id="PS50011">
    <property type="entry name" value="PROTEIN_KINASE_DOM"/>
    <property type="match status" value="1"/>
</dbReference>
<dbReference type="InterPro" id="IPR011009">
    <property type="entry name" value="Kinase-like_dom_sf"/>
</dbReference>
<keyword evidence="3" id="KW-0472">Membrane</keyword>
<dbReference type="Gramene" id="KMS95048">
    <property type="protein sequence ID" value="KMS95048"/>
    <property type="gene ID" value="BVRB_012900"/>
</dbReference>
<dbReference type="InterPro" id="IPR053293">
    <property type="entry name" value="OCM_Kinase"/>
</dbReference>
<reference evidence="5 6" key="1">
    <citation type="journal article" date="2014" name="Nature">
        <title>The genome of the recently domesticated crop plant sugar beet (Beta vulgaris).</title>
        <authorList>
            <person name="Dohm J.C."/>
            <person name="Minoche A.E."/>
            <person name="Holtgrawe D."/>
            <person name="Capella-Gutierrez S."/>
            <person name="Zakrzewski F."/>
            <person name="Tafer H."/>
            <person name="Rupp O."/>
            <person name="Sorensen T.R."/>
            <person name="Stracke R."/>
            <person name="Reinhardt R."/>
            <person name="Goesmann A."/>
            <person name="Kraft T."/>
            <person name="Schulz B."/>
            <person name="Stadler P.F."/>
            <person name="Schmidt T."/>
            <person name="Gabaldon T."/>
            <person name="Lehrach H."/>
            <person name="Weisshaar B."/>
            <person name="Himmelbauer H."/>
        </authorList>
    </citation>
    <scope>NUCLEOTIDE SEQUENCE [LARGE SCALE GENOMIC DNA]</scope>
    <source>
        <tissue evidence="5">Taproot</tissue>
    </source>
</reference>
<keyword evidence="1" id="KW-0547">Nucleotide-binding</keyword>
<dbReference type="OMA" id="FQMAESY"/>
<organism evidence="5 6">
    <name type="scientific">Beta vulgaris subsp. vulgaris</name>
    <name type="common">Beet</name>
    <dbReference type="NCBI Taxonomy" id="3555"/>
    <lineage>
        <taxon>Eukaryota</taxon>
        <taxon>Viridiplantae</taxon>
        <taxon>Streptophyta</taxon>
        <taxon>Embryophyta</taxon>
        <taxon>Tracheophyta</taxon>
        <taxon>Spermatophyta</taxon>
        <taxon>Magnoliopsida</taxon>
        <taxon>eudicotyledons</taxon>
        <taxon>Gunneridae</taxon>
        <taxon>Pentapetalae</taxon>
        <taxon>Caryophyllales</taxon>
        <taxon>Chenopodiaceae</taxon>
        <taxon>Betoideae</taxon>
        <taxon>Beta</taxon>
    </lineage>
</organism>
<dbReference type="InterPro" id="IPR017441">
    <property type="entry name" value="Protein_kinase_ATP_BS"/>
</dbReference>
<evidence type="ECO:0000256" key="2">
    <source>
        <dbReference type="SAM" id="MobiDB-lite"/>
    </source>
</evidence>
<dbReference type="Gene3D" id="1.10.510.10">
    <property type="entry name" value="Transferase(Phosphotransferase) domain 1"/>
    <property type="match status" value="1"/>
</dbReference>
<dbReference type="PANTHER" id="PTHR47209">
    <property type="entry name" value="OS06G0639500 PROTEIN"/>
    <property type="match status" value="1"/>
</dbReference>
<evidence type="ECO:0000313" key="5">
    <source>
        <dbReference type="EMBL" id="KMS95048.1"/>
    </source>
</evidence>
<dbReference type="PANTHER" id="PTHR47209:SF1">
    <property type="entry name" value="OS06G0639500 PROTEIN"/>
    <property type="match status" value="1"/>
</dbReference>
<keyword evidence="6" id="KW-1185">Reference proteome</keyword>
<gene>
    <name evidence="5" type="ORF">BVRB_012900</name>
</gene>
<protein>
    <recommendedName>
        <fullName evidence="4">Protein kinase domain-containing protein</fullName>
    </recommendedName>
</protein>
<evidence type="ECO:0000259" key="4">
    <source>
        <dbReference type="PROSITE" id="PS50011"/>
    </source>
</evidence>